<keyword evidence="2" id="KW-1185">Reference proteome</keyword>
<dbReference type="EMBL" id="WFLN01000005">
    <property type="protein sequence ID" value="KAB8032139.1"/>
    <property type="molecule type" value="Genomic_DNA"/>
</dbReference>
<reference evidence="1 2" key="1">
    <citation type="submission" date="2019-10" db="EMBL/GenBank/DDBJ databases">
        <title>New genus of Silvanigrellaceae.</title>
        <authorList>
            <person name="Pitt A."/>
            <person name="Hahn M.W."/>
        </authorList>
    </citation>
    <scope>NUCLEOTIDE SEQUENCE [LARGE SCALE GENOMIC DNA]</scope>
    <source>
        <strain evidence="1 2">33A1-SZDP</strain>
    </source>
</reference>
<sequence length="147" mass="17298">MEKPSNSALKSYEDLTSKLSFRFSTTLAKSDFYIFYEKWINLHINLFCNLKIDSKDSILSEKELNDFSQKFMKKRSALVSSYTQIIKRENDSKKNFLLLKDFIYIHDENFKTILKQILDDFSNELIRLQSLRKATFAYTHSHISSGG</sequence>
<evidence type="ECO:0000313" key="1">
    <source>
        <dbReference type="EMBL" id="KAB8032139.1"/>
    </source>
</evidence>
<protein>
    <submittedName>
        <fullName evidence="1">Uncharacterized protein</fullName>
    </submittedName>
</protein>
<evidence type="ECO:0000313" key="2">
    <source>
        <dbReference type="Proteomes" id="UP000442694"/>
    </source>
</evidence>
<name>A0A833N656_9BACT</name>
<organism evidence="1 2">
    <name type="scientific">Fluviispira multicolorata</name>
    <dbReference type="NCBI Taxonomy" id="2654512"/>
    <lineage>
        <taxon>Bacteria</taxon>
        <taxon>Pseudomonadati</taxon>
        <taxon>Bdellovibrionota</taxon>
        <taxon>Oligoflexia</taxon>
        <taxon>Silvanigrellales</taxon>
        <taxon>Silvanigrellaceae</taxon>
        <taxon>Fluviispira</taxon>
    </lineage>
</organism>
<dbReference type="AlphaFoldDB" id="A0A833N656"/>
<proteinExistence type="predicted"/>
<accession>A0A833N656</accession>
<comment type="caution">
    <text evidence="1">The sequence shown here is derived from an EMBL/GenBank/DDBJ whole genome shotgun (WGS) entry which is preliminary data.</text>
</comment>
<dbReference type="RefSeq" id="WP_152212342.1">
    <property type="nucleotide sequence ID" value="NZ_WFLN01000005.1"/>
</dbReference>
<gene>
    <name evidence="1" type="ORF">GCL57_05695</name>
</gene>
<dbReference type="Proteomes" id="UP000442694">
    <property type="component" value="Unassembled WGS sequence"/>
</dbReference>